<dbReference type="AlphaFoldDB" id="A0A6A5W3M5"/>
<name>A0A6A5W3M5_9PLEO</name>
<dbReference type="Proteomes" id="UP000799779">
    <property type="component" value="Unassembled WGS sequence"/>
</dbReference>
<keyword evidence="1" id="KW-0732">Signal</keyword>
<organism evidence="2 3">
    <name type="scientific">Amniculicola lignicola CBS 123094</name>
    <dbReference type="NCBI Taxonomy" id="1392246"/>
    <lineage>
        <taxon>Eukaryota</taxon>
        <taxon>Fungi</taxon>
        <taxon>Dikarya</taxon>
        <taxon>Ascomycota</taxon>
        <taxon>Pezizomycotina</taxon>
        <taxon>Dothideomycetes</taxon>
        <taxon>Pleosporomycetidae</taxon>
        <taxon>Pleosporales</taxon>
        <taxon>Amniculicolaceae</taxon>
        <taxon>Amniculicola</taxon>
    </lineage>
</organism>
<gene>
    <name evidence="2" type="ORF">P154DRAFT_526102</name>
</gene>
<reference evidence="2" key="1">
    <citation type="journal article" date="2020" name="Stud. Mycol.">
        <title>101 Dothideomycetes genomes: a test case for predicting lifestyles and emergence of pathogens.</title>
        <authorList>
            <person name="Haridas S."/>
            <person name="Albert R."/>
            <person name="Binder M."/>
            <person name="Bloem J."/>
            <person name="Labutti K."/>
            <person name="Salamov A."/>
            <person name="Andreopoulos B."/>
            <person name="Baker S."/>
            <person name="Barry K."/>
            <person name="Bills G."/>
            <person name="Bluhm B."/>
            <person name="Cannon C."/>
            <person name="Castanera R."/>
            <person name="Culley D."/>
            <person name="Daum C."/>
            <person name="Ezra D."/>
            <person name="Gonzalez J."/>
            <person name="Henrissat B."/>
            <person name="Kuo A."/>
            <person name="Liang C."/>
            <person name="Lipzen A."/>
            <person name="Lutzoni F."/>
            <person name="Magnuson J."/>
            <person name="Mondo S."/>
            <person name="Nolan M."/>
            <person name="Ohm R."/>
            <person name="Pangilinan J."/>
            <person name="Park H.-J."/>
            <person name="Ramirez L."/>
            <person name="Alfaro M."/>
            <person name="Sun H."/>
            <person name="Tritt A."/>
            <person name="Yoshinaga Y."/>
            <person name="Zwiers L.-H."/>
            <person name="Turgeon B."/>
            <person name="Goodwin S."/>
            <person name="Spatafora J."/>
            <person name="Crous P."/>
            <person name="Grigoriev I."/>
        </authorList>
    </citation>
    <scope>NUCLEOTIDE SEQUENCE</scope>
    <source>
        <strain evidence="2">CBS 123094</strain>
    </source>
</reference>
<evidence type="ECO:0000313" key="3">
    <source>
        <dbReference type="Proteomes" id="UP000799779"/>
    </source>
</evidence>
<feature type="signal peptide" evidence="1">
    <location>
        <begin position="1"/>
        <end position="16"/>
    </location>
</feature>
<evidence type="ECO:0000256" key="1">
    <source>
        <dbReference type="SAM" id="SignalP"/>
    </source>
</evidence>
<sequence length="237" mass="24933">MSSLLRLALFASTATATVTTSIWVPALGSKDNSYFGSVIDMKDDKTTIAVSLNQTVRTSVATKFQNTTQTTIDVITVTVQGTTYFDSHLTGEGRSHSELCTQPTDKDRAVCTISANGAGVASSYCKKYKDIKEKTTVVGPGIFAASDTYTASLTIEPADVKFCSSTPAPTLLPTERAVAVYEFDKGKDVYALTITAGEEKLRPAEPTTTSSEAGAMPMITAAPVLAGLGMAMAAMVL</sequence>
<protein>
    <submittedName>
        <fullName evidence="2">Uncharacterized protein</fullName>
    </submittedName>
</protein>
<keyword evidence="3" id="KW-1185">Reference proteome</keyword>
<evidence type="ECO:0000313" key="2">
    <source>
        <dbReference type="EMBL" id="KAF1995688.1"/>
    </source>
</evidence>
<feature type="chain" id="PRO_5025546709" evidence="1">
    <location>
        <begin position="17"/>
        <end position="237"/>
    </location>
</feature>
<proteinExistence type="predicted"/>
<dbReference type="EMBL" id="ML977634">
    <property type="protein sequence ID" value="KAF1995688.1"/>
    <property type="molecule type" value="Genomic_DNA"/>
</dbReference>
<accession>A0A6A5W3M5</accession>